<dbReference type="PROSITE" id="PS51935">
    <property type="entry name" value="NLPC_P60"/>
    <property type="match status" value="1"/>
</dbReference>
<feature type="coiled-coil region" evidence="5">
    <location>
        <begin position="29"/>
        <end position="130"/>
    </location>
</feature>
<keyword evidence="5" id="KW-0175">Coiled coil</keyword>
<dbReference type="GO" id="GO:0008234">
    <property type="term" value="F:cysteine-type peptidase activity"/>
    <property type="evidence" value="ECO:0007669"/>
    <property type="project" value="UniProtKB-KW"/>
</dbReference>
<accession>A0A9J6P3W7</accession>
<organism evidence="7 8">
    <name type="scientific">Oceanirhabdus seepicola</name>
    <dbReference type="NCBI Taxonomy" id="2828781"/>
    <lineage>
        <taxon>Bacteria</taxon>
        <taxon>Bacillati</taxon>
        <taxon>Bacillota</taxon>
        <taxon>Clostridia</taxon>
        <taxon>Eubacteriales</taxon>
        <taxon>Clostridiaceae</taxon>
        <taxon>Oceanirhabdus</taxon>
    </lineage>
</organism>
<feature type="domain" description="NlpC/P60" evidence="6">
    <location>
        <begin position="273"/>
        <end position="400"/>
    </location>
</feature>
<evidence type="ECO:0000256" key="2">
    <source>
        <dbReference type="ARBA" id="ARBA00022670"/>
    </source>
</evidence>
<dbReference type="InterPro" id="IPR038765">
    <property type="entry name" value="Papain-like_cys_pep_sf"/>
</dbReference>
<evidence type="ECO:0000256" key="4">
    <source>
        <dbReference type="ARBA" id="ARBA00022807"/>
    </source>
</evidence>
<dbReference type="Proteomes" id="UP001056429">
    <property type="component" value="Unassembled WGS sequence"/>
</dbReference>
<evidence type="ECO:0000256" key="5">
    <source>
        <dbReference type="SAM" id="Coils"/>
    </source>
</evidence>
<dbReference type="PANTHER" id="PTHR47053">
    <property type="entry name" value="MUREIN DD-ENDOPEPTIDASE MEPH-RELATED"/>
    <property type="match status" value="1"/>
</dbReference>
<dbReference type="AlphaFoldDB" id="A0A9J6P3W7"/>
<dbReference type="SUPFAM" id="SSF54001">
    <property type="entry name" value="Cysteine proteinases"/>
    <property type="match status" value="1"/>
</dbReference>
<protein>
    <submittedName>
        <fullName evidence="7">C40 family peptidase</fullName>
    </submittedName>
</protein>
<keyword evidence="2" id="KW-0645">Protease</keyword>
<gene>
    <name evidence="7" type="ORF">KDK92_14950</name>
</gene>
<sequence length="400" mass="46353">MYKLMRRDFVRGKKIILYLLLIFICFNTLNVFADKETDLKNKIDRLRRNLENNEGNKSEIDNLMNDIEGQLEDLSIEIEKLDFELEKINNEIENNEANINKLEIEINELNQELIEEEKKLEEKKKIYSEQTKFLYTKGISSQLEIIFSSKSWDAFMSNVSFTRKLSDHNKKLFNEITEGMEKIESNKKKSEASKKNIEALVAENIKKRDEIQASRDVQADLVNKAKDKKSQYQETLRAYNIQETNAEREIRAAQRQLAIMKENANKKPIDVGDVSGENIIALASKFLGDPYYWSGTRPYDGTYGSSFDCSGLTQYVYKQFGITTGRTTYDQIDHPNGRYVARADLKRGDLVFFGTKSNPHHVGIYIGNNSYLHAPRTGDVIKVSPMTRRDYLEGRRFLPD</sequence>
<keyword evidence="3" id="KW-0378">Hydrolase</keyword>
<keyword evidence="8" id="KW-1185">Reference proteome</keyword>
<comment type="similarity">
    <text evidence="1">Belongs to the peptidase C40 family.</text>
</comment>
<name>A0A9J6P3W7_9CLOT</name>
<evidence type="ECO:0000313" key="8">
    <source>
        <dbReference type="Proteomes" id="UP001056429"/>
    </source>
</evidence>
<feature type="coiled-coil region" evidence="5">
    <location>
        <begin position="180"/>
        <end position="263"/>
    </location>
</feature>
<keyword evidence="4" id="KW-0788">Thiol protease</keyword>
<dbReference type="Pfam" id="PF00877">
    <property type="entry name" value="NLPC_P60"/>
    <property type="match status" value="1"/>
</dbReference>
<dbReference type="EMBL" id="JAGSOJ010000003">
    <property type="protein sequence ID" value="MCM1991028.1"/>
    <property type="molecule type" value="Genomic_DNA"/>
</dbReference>
<evidence type="ECO:0000259" key="6">
    <source>
        <dbReference type="PROSITE" id="PS51935"/>
    </source>
</evidence>
<evidence type="ECO:0000256" key="3">
    <source>
        <dbReference type="ARBA" id="ARBA00022801"/>
    </source>
</evidence>
<comment type="caution">
    <text evidence="7">The sequence shown here is derived from an EMBL/GenBank/DDBJ whole genome shotgun (WGS) entry which is preliminary data.</text>
</comment>
<dbReference type="GO" id="GO:0006508">
    <property type="term" value="P:proteolysis"/>
    <property type="evidence" value="ECO:0007669"/>
    <property type="project" value="UniProtKB-KW"/>
</dbReference>
<reference evidence="7" key="2">
    <citation type="submission" date="2021-04" db="EMBL/GenBank/DDBJ databases">
        <authorList>
            <person name="Dong X."/>
        </authorList>
    </citation>
    <scope>NUCLEOTIDE SEQUENCE</scope>
    <source>
        <strain evidence="7">ZWT</strain>
    </source>
</reference>
<dbReference type="InterPro" id="IPR051202">
    <property type="entry name" value="Peptidase_C40"/>
</dbReference>
<dbReference type="Gene3D" id="3.90.1720.10">
    <property type="entry name" value="endopeptidase domain like (from Nostoc punctiforme)"/>
    <property type="match status" value="1"/>
</dbReference>
<dbReference type="PANTHER" id="PTHR47053:SF1">
    <property type="entry name" value="MUREIN DD-ENDOPEPTIDASE MEPH-RELATED"/>
    <property type="match status" value="1"/>
</dbReference>
<dbReference type="Gene3D" id="6.10.250.3150">
    <property type="match status" value="1"/>
</dbReference>
<proteinExistence type="inferred from homology"/>
<dbReference type="InterPro" id="IPR000064">
    <property type="entry name" value="NLP_P60_dom"/>
</dbReference>
<reference evidence="7" key="1">
    <citation type="journal article" date="2021" name="mSystems">
        <title>Bacteria and Archaea Synergistically Convert Glycine Betaine to Biogenic Methane in the Formosa Cold Seep of the South China Sea.</title>
        <authorList>
            <person name="Li L."/>
            <person name="Zhang W."/>
            <person name="Zhang S."/>
            <person name="Song L."/>
            <person name="Sun Q."/>
            <person name="Zhang H."/>
            <person name="Xiang H."/>
            <person name="Dong X."/>
        </authorList>
    </citation>
    <scope>NUCLEOTIDE SEQUENCE</scope>
    <source>
        <strain evidence="7">ZWT</strain>
    </source>
</reference>
<evidence type="ECO:0000256" key="1">
    <source>
        <dbReference type="ARBA" id="ARBA00007074"/>
    </source>
</evidence>
<evidence type="ECO:0000313" key="7">
    <source>
        <dbReference type="EMBL" id="MCM1991028.1"/>
    </source>
</evidence>